<keyword evidence="4 7" id="KW-0418">Kinase</keyword>
<keyword evidence="1" id="KW-0028">Amino-acid biosynthesis</keyword>
<dbReference type="InterPro" id="IPR000623">
    <property type="entry name" value="Shikimate_kinase/TSH1"/>
</dbReference>
<dbReference type="InterPro" id="IPR027417">
    <property type="entry name" value="P-loop_NTPase"/>
</dbReference>
<dbReference type="InterPro" id="IPR031322">
    <property type="entry name" value="Shikimate/glucono_kinase"/>
</dbReference>
<accession>A0A644YDL7</accession>
<dbReference type="GO" id="GO:0004765">
    <property type="term" value="F:shikimate kinase activity"/>
    <property type="evidence" value="ECO:0007669"/>
    <property type="project" value="UniProtKB-EC"/>
</dbReference>
<reference evidence="7" key="1">
    <citation type="submission" date="2019-08" db="EMBL/GenBank/DDBJ databases">
        <authorList>
            <person name="Kucharzyk K."/>
            <person name="Murdoch R.W."/>
            <person name="Higgins S."/>
            <person name="Loffler F."/>
        </authorList>
    </citation>
    <scope>NUCLEOTIDE SEQUENCE</scope>
</reference>
<dbReference type="HAMAP" id="MF_00109">
    <property type="entry name" value="Shikimate_kinase"/>
    <property type="match status" value="1"/>
</dbReference>
<evidence type="ECO:0000256" key="3">
    <source>
        <dbReference type="ARBA" id="ARBA00022741"/>
    </source>
</evidence>
<dbReference type="GO" id="GO:0005524">
    <property type="term" value="F:ATP binding"/>
    <property type="evidence" value="ECO:0007669"/>
    <property type="project" value="UniProtKB-KW"/>
</dbReference>
<dbReference type="EC" id="2.7.1.71" evidence="7"/>
<keyword evidence="2 7" id="KW-0808">Transferase</keyword>
<sequence length="180" mass="20288">MKQIVFLGIKHSGKTTQGRLLAAGLQWPFRDSDELLAARYRELYGENWTPREIMKRCGADFFRHLEAEVVATQADAADAVLALGGGVPVNEFLRTEQLKRLGYLIYLQVDPEVAFARIAAGGLPPFLESDDPHRKFIEQYRERSVRYREIADWCFPIAGEGPAETVHEAIMAGLKERGIL</sequence>
<dbReference type="Gene3D" id="3.40.50.300">
    <property type="entry name" value="P-loop containing nucleotide triphosphate hydrolases"/>
    <property type="match status" value="1"/>
</dbReference>
<name>A0A644YDL7_9ZZZZ</name>
<dbReference type="GO" id="GO:0008652">
    <property type="term" value="P:amino acid biosynthetic process"/>
    <property type="evidence" value="ECO:0007669"/>
    <property type="project" value="UniProtKB-KW"/>
</dbReference>
<comment type="caution">
    <text evidence="7">The sequence shown here is derived from an EMBL/GenBank/DDBJ whole genome shotgun (WGS) entry which is preliminary data.</text>
</comment>
<organism evidence="7">
    <name type="scientific">bioreactor metagenome</name>
    <dbReference type="NCBI Taxonomy" id="1076179"/>
    <lineage>
        <taxon>unclassified sequences</taxon>
        <taxon>metagenomes</taxon>
        <taxon>ecological metagenomes</taxon>
    </lineage>
</organism>
<dbReference type="PANTHER" id="PTHR21087:SF16">
    <property type="entry name" value="SHIKIMATE KINASE 1, CHLOROPLASTIC"/>
    <property type="match status" value="1"/>
</dbReference>
<evidence type="ECO:0000313" key="7">
    <source>
        <dbReference type="EMBL" id="MPM26317.1"/>
    </source>
</evidence>
<evidence type="ECO:0000256" key="6">
    <source>
        <dbReference type="ARBA" id="ARBA00023141"/>
    </source>
</evidence>
<dbReference type="PANTHER" id="PTHR21087">
    <property type="entry name" value="SHIKIMATE KINASE"/>
    <property type="match status" value="1"/>
</dbReference>
<gene>
    <name evidence="7" type="primary">aroK_20</name>
    <name evidence="7" type="ORF">SDC9_72818</name>
</gene>
<keyword evidence="5" id="KW-0067">ATP-binding</keyword>
<evidence type="ECO:0000256" key="2">
    <source>
        <dbReference type="ARBA" id="ARBA00022679"/>
    </source>
</evidence>
<evidence type="ECO:0000256" key="4">
    <source>
        <dbReference type="ARBA" id="ARBA00022777"/>
    </source>
</evidence>
<evidence type="ECO:0000256" key="5">
    <source>
        <dbReference type="ARBA" id="ARBA00022840"/>
    </source>
</evidence>
<dbReference type="PRINTS" id="PR01100">
    <property type="entry name" value="SHIKIMTKNASE"/>
</dbReference>
<dbReference type="GO" id="GO:0005829">
    <property type="term" value="C:cytosol"/>
    <property type="evidence" value="ECO:0007669"/>
    <property type="project" value="TreeGrafter"/>
</dbReference>
<keyword evidence="3" id="KW-0547">Nucleotide-binding</keyword>
<dbReference type="EMBL" id="VSSQ01004703">
    <property type="protein sequence ID" value="MPM26317.1"/>
    <property type="molecule type" value="Genomic_DNA"/>
</dbReference>
<evidence type="ECO:0000256" key="1">
    <source>
        <dbReference type="ARBA" id="ARBA00022605"/>
    </source>
</evidence>
<dbReference type="Pfam" id="PF01202">
    <property type="entry name" value="SKI"/>
    <property type="match status" value="1"/>
</dbReference>
<keyword evidence="6" id="KW-0057">Aromatic amino acid biosynthesis</keyword>
<dbReference type="GO" id="GO:0009073">
    <property type="term" value="P:aromatic amino acid family biosynthetic process"/>
    <property type="evidence" value="ECO:0007669"/>
    <property type="project" value="UniProtKB-KW"/>
</dbReference>
<dbReference type="SUPFAM" id="SSF52540">
    <property type="entry name" value="P-loop containing nucleoside triphosphate hydrolases"/>
    <property type="match status" value="1"/>
</dbReference>
<dbReference type="AlphaFoldDB" id="A0A644YDL7"/>
<proteinExistence type="inferred from homology"/>
<protein>
    <submittedName>
        <fullName evidence="7">Shikimate kinase</fullName>
        <ecNumber evidence="7">2.7.1.71</ecNumber>
    </submittedName>
</protein>